<dbReference type="InterPro" id="IPR011050">
    <property type="entry name" value="Pectin_lyase_fold/virulence"/>
</dbReference>
<dbReference type="RefSeq" id="WP_319833877.1">
    <property type="nucleotide sequence ID" value="NZ_CP138858.1"/>
</dbReference>
<feature type="domain" description="CBM6/CBM35/CBM36-like 1" evidence="2">
    <location>
        <begin position="139"/>
        <end position="298"/>
    </location>
</feature>
<evidence type="ECO:0000259" key="2">
    <source>
        <dbReference type="Pfam" id="PF22815"/>
    </source>
</evidence>
<evidence type="ECO:0000259" key="3">
    <source>
        <dbReference type="Pfam" id="PF22816"/>
    </source>
</evidence>
<feature type="signal peptide" evidence="1">
    <location>
        <begin position="1"/>
        <end position="20"/>
    </location>
</feature>
<dbReference type="Proteomes" id="UP001324993">
    <property type="component" value="Chromosome"/>
</dbReference>
<dbReference type="InterPro" id="IPR055149">
    <property type="entry name" value="Agl_cat_D2"/>
</dbReference>
<dbReference type="EMBL" id="CP138858">
    <property type="protein sequence ID" value="WPJ97025.1"/>
    <property type="molecule type" value="Genomic_DNA"/>
</dbReference>
<protein>
    <recommendedName>
        <fullName evidence="6">Pectate lyase superfamily protein domain-containing protein</fullName>
    </recommendedName>
</protein>
<feature type="chain" id="PRO_5047314046" description="Pectate lyase superfamily protein domain-containing protein" evidence="1">
    <location>
        <begin position="21"/>
        <end position="519"/>
    </location>
</feature>
<organism evidence="4 5">
    <name type="scientific">Coraliomargarita algicola</name>
    <dbReference type="NCBI Taxonomy" id="3092156"/>
    <lineage>
        <taxon>Bacteria</taxon>
        <taxon>Pseudomonadati</taxon>
        <taxon>Verrucomicrobiota</taxon>
        <taxon>Opitutia</taxon>
        <taxon>Puniceicoccales</taxon>
        <taxon>Coraliomargaritaceae</taxon>
        <taxon>Coraliomargarita</taxon>
    </lineage>
</organism>
<dbReference type="Gene3D" id="2.160.20.10">
    <property type="entry name" value="Single-stranded right-handed beta-helix, Pectin lyase-like"/>
    <property type="match status" value="1"/>
</dbReference>
<dbReference type="Pfam" id="PF22815">
    <property type="entry name" value="CatAgl_D1"/>
    <property type="match status" value="1"/>
</dbReference>
<feature type="domain" description="Alpha-1,3-glucanase catalytic" evidence="3">
    <location>
        <begin position="450"/>
        <end position="500"/>
    </location>
</feature>
<dbReference type="SUPFAM" id="SSF51126">
    <property type="entry name" value="Pectin lyase-like"/>
    <property type="match status" value="1"/>
</dbReference>
<keyword evidence="1" id="KW-0732">Signal</keyword>
<gene>
    <name evidence="4" type="ORF">SH580_04800</name>
</gene>
<dbReference type="InterPro" id="IPR033801">
    <property type="entry name" value="CBM6-CBM35-CBM36-like_1"/>
</dbReference>
<evidence type="ECO:0000313" key="4">
    <source>
        <dbReference type="EMBL" id="WPJ97025.1"/>
    </source>
</evidence>
<keyword evidence="5" id="KW-1185">Reference proteome</keyword>
<accession>A0ABZ0RQH3</accession>
<dbReference type="InterPro" id="IPR012334">
    <property type="entry name" value="Pectin_lyas_fold"/>
</dbReference>
<sequence>MRKNLILLFLFALFSFPAFAGHWALRHVSSGEYLYSKEGQLALAAEFCLTDPSFSWLLEPQADGSLRIQSGDCAKYLASTGNGSMSSVAEDWTVTSTADQLYRTLKGKEGTLKAYGTDLWRIEPVAAPVDLKGRGAKITWTEYQAEHGDFQGVLIGPSTELQDPASEAVGRMGVKLEQTGDRVSWIAEADADGLELRYSIPDAPKGGGMDATLSLYINDEKSECLALTSRHAWIYGEGHSASRFWTDDPNNGTPRKHFDTQRFRLKQPILAGDIVELRRENTDDAAFYMIDMIELEKIPAIGERPEGFLSITDFGAVANDGKDDSEALSQSLSQAADMGAAGVWVPAGIFDFFPKEPIPEDVPGNPDQTLYQRFPLSDIHLKGAGAWHSELRGNGIAFQCGTRWQVSDLAIDWQGESRRSAMLFFGRTGQDSGFSNLYITRCGLVLSIYDPDSRNFTVRNSRIRSTFAGGINLRGGHRNALIENVHTRGTGDDALIFWSTKSEKSERPTRDSVIRNCTC</sequence>
<evidence type="ECO:0000313" key="5">
    <source>
        <dbReference type="Proteomes" id="UP001324993"/>
    </source>
</evidence>
<dbReference type="Pfam" id="PF22816">
    <property type="entry name" value="CatAgl_D2"/>
    <property type="match status" value="1"/>
</dbReference>
<evidence type="ECO:0008006" key="6">
    <source>
        <dbReference type="Google" id="ProtNLM"/>
    </source>
</evidence>
<name>A0ABZ0RQH3_9BACT</name>
<reference evidence="4 5" key="1">
    <citation type="submission" date="2023-11" db="EMBL/GenBank/DDBJ databases">
        <title>Coraliomargarita sp. nov., isolated from marine algae.</title>
        <authorList>
            <person name="Lee J.K."/>
            <person name="Baek J.H."/>
            <person name="Kim J.M."/>
            <person name="Choi D.G."/>
            <person name="Jeon C.O."/>
        </authorList>
    </citation>
    <scope>NUCLEOTIDE SEQUENCE [LARGE SCALE GENOMIC DNA]</scope>
    <source>
        <strain evidence="4 5">J2-16</strain>
    </source>
</reference>
<evidence type="ECO:0000256" key="1">
    <source>
        <dbReference type="SAM" id="SignalP"/>
    </source>
</evidence>
<proteinExistence type="predicted"/>